<dbReference type="PANTHER" id="PTHR24006:SF687">
    <property type="entry name" value="UBIQUITIN CARBOXYL-TERMINAL HYDROLASE 10"/>
    <property type="match status" value="1"/>
</dbReference>
<evidence type="ECO:0000256" key="1">
    <source>
        <dbReference type="ARBA" id="ARBA00000707"/>
    </source>
</evidence>
<proteinExistence type="inferred from homology"/>
<evidence type="ECO:0000256" key="6">
    <source>
        <dbReference type="ARBA" id="ARBA00022807"/>
    </source>
</evidence>
<evidence type="ECO:0000256" key="7">
    <source>
        <dbReference type="RuleBase" id="RU366025"/>
    </source>
</evidence>
<dbReference type="InterPro" id="IPR001394">
    <property type="entry name" value="Peptidase_C19_UCH"/>
</dbReference>
<organism evidence="10 11">
    <name type="scientific">Digitaria exilis</name>
    <dbReference type="NCBI Taxonomy" id="1010633"/>
    <lineage>
        <taxon>Eukaryota</taxon>
        <taxon>Viridiplantae</taxon>
        <taxon>Streptophyta</taxon>
        <taxon>Embryophyta</taxon>
        <taxon>Tracheophyta</taxon>
        <taxon>Spermatophyta</taxon>
        <taxon>Magnoliopsida</taxon>
        <taxon>Liliopsida</taxon>
        <taxon>Poales</taxon>
        <taxon>Poaceae</taxon>
        <taxon>PACMAD clade</taxon>
        <taxon>Panicoideae</taxon>
        <taxon>Panicodae</taxon>
        <taxon>Paniceae</taxon>
        <taxon>Anthephorinae</taxon>
        <taxon>Digitaria</taxon>
    </lineage>
</organism>
<evidence type="ECO:0000256" key="4">
    <source>
        <dbReference type="ARBA" id="ARBA00022786"/>
    </source>
</evidence>
<accession>A0A835EA48</accession>
<dbReference type="AlphaFoldDB" id="A0A835EA48"/>
<dbReference type="Pfam" id="PF00443">
    <property type="entry name" value="UCH"/>
    <property type="match status" value="1"/>
</dbReference>
<dbReference type="PROSITE" id="PS50235">
    <property type="entry name" value="USP_3"/>
    <property type="match status" value="1"/>
</dbReference>
<reference evidence="10" key="1">
    <citation type="submission" date="2020-07" db="EMBL/GenBank/DDBJ databases">
        <title>Genome sequence and genetic diversity analysis of an under-domesticated orphan crop, white fonio (Digitaria exilis).</title>
        <authorList>
            <person name="Bennetzen J.L."/>
            <person name="Chen S."/>
            <person name="Ma X."/>
            <person name="Wang X."/>
            <person name="Yssel A.E.J."/>
            <person name="Chaluvadi S.R."/>
            <person name="Johnson M."/>
            <person name="Gangashetty P."/>
            <person name="Hamidou F."/>
            <person name="Sanogo M.D."/>
            <person name="Zwaenepoel A."/>
            <person name="Wallace J."/>
            <person name="Van De Peer Y."/>
            <person name="Van Deynze A."/>
        </authorList>
    </citation>
    <scope>NUCLEOTIDE SEQUENCE</scope>
    <source>
        <tissue evidence="10">Leaves</tissue>
    </source>
</reference>
<dbReference type="GO" id="GO:0006508">
    <property type="term" value="P:proteolysis"/>
    <property type="evidence" value="ECO:0007669"/>
    <property type="project" value="UniProtKB-KW"/>
</dbReference>
<dbReference type="GO" id="GO:0004843">
    <property type="term" value="F:cysteine-type deubiquitinase activity"/>
    <property type="evidence" value="ECO:0007669"/>
    <property type="project" value="UniProtKB-UniRule"/>
</dbReference>
<comment type="catalytic activity">
    <reaction evidence="1 7">
        <text>Thiol-dependent hydrolysis of ester, thioester, amide, peptide and isopeptide bonds formed by the C-terminal Gly of ubiquitin (a 76-residue protein attached to proteins as an intracellular targeting signal).</text>
        <dbReference type="EC" id="3.4.19.12"/>
    </reaction>
</comment>
<dbReference type="SUPFAM" id="SSF54001">
    <property type="entry name" value="Cysteine proteinases"/>
    <property type="match status" value="1"/>
</dbReference>
<evidence type="ECO:0000256" key="2">
    <source>
        <dbReference type="ARBA" id="ARBA00009085"/>
    </source>
</evidence>
<dbReference type="InterPro" id="IPR028889">
    <property type="entry name" value="USP"/>
</dbReference>
<keyword evidence="6 7" id="KW-0788">Thiol protease</keyword>
<dbReference type="GO" id="GO:0016579">
    <property type="term" value="P:protein deubiquitination"/>
    <property type="evidence" value="ECO:0007669"/>
    <property type="project" value="InterPro"/>
</dbReference>
<dbReference type="OrthoDB" id="429671at2759"/>
<name>A0A835EA48_9POAL</name>
<feature type="region of interest" description="Disordered" evidence="8">
    <location>
        <begin position="118"/>
        <end position="137"/>
    </location>
</feature>
<evidence type="ECO:0000313" key="10">
    <source>
        <dbReference type="EMBL" id="KAF8670389.1"/>
    </source>
</evidence>
<evidence type="ECO:0000256" key="3">
    <source>
        <dbReference type="ARBA" id="ARBA00022670"/>
    </source>
</evidence>
<comment type="function">
    <text evidence="7">Recognizes and hydrolyzes the peptide bond at the C-terminal Gly of ubiquitin. Involved in the processing of poly-ubiquitin precursors as well as that of ubiquitinated proteins.</text>
</comment>
<feature type="domain" description="USP" evidence="9">
    <location>
        <begin position="411"/>
        <end position="761"/>
    </location>
</feature>
<feature type="compositionally biased region" description="Low complexity" evidence="8">
    <location>
        <begin position="125"/>
        <end position="137"/>
    </location>
</feature>
<dbReference type="EMBL" id="JACEFO010002259">
    <property type="protein sequence ID" value="KAF8670389.1"/>
    <property type="molecule type" value="Genomic_DNA"/>
</dbReference>
<keyword evidence="4 7" id="KW-0833">Ubl conjugation pathway</keyword>
<feature type="region of interest" description="Disordered" evidence="8">
    <location>
        <begin position="41"/>
        <end position="109"/>
    </location>
</feature>
<dbReference type="PROSITE" id="PS00972">
    <property type="entry name" value="USP_1"/>
    <property type="match status" value="1"/>
</dbReference>
<keyword evidence="11" id="KW-1185">Reference proteome</keyword>
<dbReference type="EC" id="3.4.19.12" evidence="7"/>
<keyword evidence="5 7" id="KW-0378">Hydrolase</keyword>
<dbReference type="PANTHER" id="PTHR24006">
    <property type="entry name" value="UBIQUITIN CARBOXYL-TERMINAL HYDROLASE"/>
    <property type="match status" value="1"/>
</dbReference>
<feature type="compositionally biased region" description="Pro residues" evidence="8">
    <location>
        <begin position="81"/>
        <end position="103"/>
    </location>
</feature>
<dbReference type="InterPro" id="IPR018200">
    <property type="entry name" value="USP_CS"/>
</dbReference>
<dbReference type="Proteomes" id="UP000636709">
    <property type="component" value="Unassembled WGS sequence"/>
</dbReference>
<dbReference type="GO" id="GO:0005634">
    <property type="term" value="C:nucleus"/>
    <property type="evidence" value="ECO:0007669"/>
    <property type="project" value="TreeGrafter"/>
</dbReference>
<dbReference type="InterPro" id="IPR038765">
    <property type="entry name" value="Papain-like_cys_pep_sf"/>
</dbReference>
<comment type="similarity">
    <text evidence="2 7">Belongs to the peptidase C19 family.</text>
</comment>
<evidence type="ECO:0000313" key="11">
    <source>
        <dbReference type="Proteomes" id="UP000636709"/>
    </source>
</evidence>
<evidence type="ECO:0000256" key="8">
    <source>
        <dbReference type="SAM" id="MobiDB-lite"/>
    </source>
</evidence>
<dbReference type="PROSITE" id="PS00973">
    <property type="entry name" value="USP_2"/>
    <property type="match status" value="1"/>
</dbReference>
<dbReference type="GO" id="GO:0005829">
    <property type="term" value="C:cytosol"/>
    <property type="evidence" value="ECO:0007669"/>
    <property type="project" value="TreeGrafter"/>
</dbReference>
<sequence>MPNEARFFFPQKRARLLVELRNRLVFSTHYESISERRVCSPTVPRSPPIKIKKKPARAARVSPKCTAQPNRRFAEIYNQPKQPPVVLPPPTPNPPRLPSPLSPPQTLHHLAPRGFVVPAAHPTSRRPGPAARARGLLPPSGTVPCGWSRGRPVPHSAPPAAAAAFDVSHLRPLLPLAPVAEELPRGGFPSGHFLRPEIGLPTAAEMSGGSGDKMLLFGSFTEDETKLFHGEPLKSPSKSVNKTWEQPEIQFGSLNFSVLSLQKASSPLVKGVVLPTKSADGQNSVITKENACSNKKETVGSSFPNGGPVLANGCPPVNVSPNNGALEKVKKEAVIPPAVPVLHPAATATHAVSEVGKDGIKSNQSEGLDKEKEITENGSPVVETPIVAAPADEAVTSLNKKPPQNMPLLPHGLRNTGNICFLNATLQALLSCSPFVHLLQDLRNRNIPKVGYPTLSAFVEFISQFDVLDESVVKKNEKAITVAAKPLNPAMFDAVLRNFTPDVPAGTSARPRQEDAQEFLSFAMDRMHDELLKLNGNVSNSKEGMVVSTADDDAWETVGRKNKSAIVRTQSFVPSDLSAIFGGQLQSVVKATGNKASATVQPYLLLHLDICPDGVQTLHDALHAFSASESLEGYRTAAGKAGLVTAKKSFKIHSLSKVMILHLKRFSYGNHGSTKVYKQLHFPLQLVLNRELLSSPVSEGRKYELVATITHHGRDPSRGHYTAHAKHANGQWLRFDDDTVTPVGQNEVLHDQAYILFYKQV</sequence>
<evidence type="ECO:0000259" key="9">
    <source>
        <dbReference type="PROSITE" id="PS50235"/>
    </source>
</evidence>
<comment type="caution">
    <text evidence="10">The sequence shown here is derived from an EMBL/GenBank/DDBJ whole genome shotgun (WGS) entry which is preliminary data.</text>
</comment>
<gene>
    <name evidence="10" type="ORF">HU200_050692</name>
</gene>
<keyword evidence="3 7" id="KW-0645">Protease</keyword>
<dbReference type="Gene3D" id="3.90.70.10">
    <property type="entry name" value="Cysteine proteinases"/>
    <property type="match status" value="1"/>
</dbReference>
<evidence type="ECO:0000256" key="5">
    <source>
        <dbReference type="ARBA" id="ARBA00022801"/>
    </source>
</evidence>
<dbReference type="FunFam" id="3.90.70.10:FF:000108">
    <property type="entry name" value="Ubiquitin carboxyl-terminal hydrolase"/>
    <property type="match status" value="1"/>
</dbReference>
<protein>
    <recommendedName>
        <fullName evidence="7">Ubiquitin carboxyl-terminal hydrolase</fullName>
        <ecNumber evidence="7">3.4.19.12</ecNumber>
    </recommendedName>
</protein>
<dbReference type="InterPro" id="IPR050164">
    <property type="entry name" value="Peptidase_C19"/>
</dbReference>